<dbReference type="PATRIC" id="fig|389348.3.peg.2782"/>
<accession>A0A0U5JEY8</accession>
<proteinExistence type="predicted"/>
<dbReference type="KEGG" id="pnl:PNK_p0024"/>
<organism evidence="1 2">
    <name type="scientific">Candidatus Protochlamydia naegleriophila</name>
    <dbReference type="NCBI Taxonomy" id="389348"/>
    <lineage>
        <taxon>Bacteria</taxon>
        <taxon>Pseudomonadati</taxon>
        <taxon>Chlamydiota</taxon>
        <taxon>Chlamydiia</taxon>
        <taxon>Parachlamydiales</taxon>
        <taxon>Parachlamydiaceae</taxon>
        <taxon>Candidatus Protochlamydia</taxon>
    </lineage>
</organism>
<keyword evidence="2" id="KW-1185">Reference proteome</keyword>
<protein>
    <submittedName>
        <fullName evidence="1">Uncharacterized protein</fullName>
    </submittedName>
</protein>
<dbReference type="RefSeq" id="WP_059062478.1">
    <property type="nucleotide sequence ID" value="NZ_LN879503.1"/>
</dbReference>
<evidence type="ECO:0000313" key="2">
    <source>
        <dbReference type="Proteomes" id="UP000069902"/>
    </source>
</evidence>
<dbReference type="Proteomes" id="UP000069902">
    <property type="component" value="Plasmid pPNK"/>
</dbReference>
<dbReference type="InParanoid" id="A0A0U5JEY8"/>
<reference evidence="2" key="1">
    <citation type="submission" date="2015-09" db="EMBL/GenBank/DDBJ databases">
        <authorList>
            <person name="Bertelli C."/>
        </authorList>
    </citation>
    <scope>NUCLEOTIDE SEQUENCE [LARGE SCALE GENOMIC DNA]</scope>
    <source>
        <strain evidence="2">KNic</strain>
        <plasmid evidence="2">pPNK</plasmid>
    </source>
</reference>
<dbReference type="EMBL" id="LN879503">
    <property type="protein sequence ID" value="CUI18078.1"/>
    <property type="molecule type" value="Genomic_DNA"/>
</dbReference>
<dbReference type="AlphaFoldDB" id="A0A0U5JEY8"/>
<sequence>MKYTRKQLGIKLKNELDKGYDPKRIANWAHDLFYFSHNQFSDEVEQILQNLLLMEAGPEFEESEENIKKLIENLTNEGNT</sequence>
<evidence type="ECO:0000313" key="1">
    <source>
        <dbReference type="EMBL" id="CUI18078.1"/>
    </source>
</evidence>
<name>A0A0U5JEY8_9BACT</name>
<gene>
    <name evidence="1" type="ORF">PNK_p0024</name>
</gene>
<geneLocation type="plasmid" evidence="2">
    <name>pPNK</name>
</geneLocation>